<dbReference type="InterPro" id="IPR036278">
    <property type="entry name" value="Sialidase_sf"/>
</dbReference>
<evidence type="ECO:0000313" key="3">
    <source>
        <dbReference type="Proteomes" id="UP000886520"/>
    </source>
</evidence>
<dbReference type="SUPFAM" id="SSF50939">
    <property type="entry name" value="Sialidases"/>
    <property type="match status" value="1"/>
</dbReference>
<name>A0A9D4ZBX6_ADICA</name>
<comment type="caution">
    <text evidence="2">The sequence shown here is derived from an EMBL/GenBank/DDBJ whole genome shotgun (WGS) entry which is preliminary data.</text>
</comment>
<dbReference type="EMBL" id="JABFUD020000017">
    <property type="protein sequence ID" value="KAI5067061.1"/>
    <property type="molecule type" value="Genomic_DNA"/>
</dbReference>
<reference evidence="2" key="1">
    <citation type="submission" date="2021-01" db="EMBL/GenBank/DDBJ databases">
        <title>Adiantum capillus-veneris genome.</title>
        <authorList>
            <person name="Fang Y."/>
            <person name="Liao Q."/>
        </authorList>
    </citation>
    <scope>NUCLEOTIDE SEQUENCE</scope>
    <source>
        <strain evidence="2">H3</strain>
        <tissue evidence="2">Leaf</tissue>
    </source>
</reference>
<dbReference type="InterPro" id="IPR011040">
    <property type="entry name" value="Sialidase"/>
</dbReference>
<dbReference type="Proteomes" id="UP000886520">
    <property type="component" value="Chromosome 17"/>
</dbReference>
<sequence>MHARIDGSIPSLPSVRRSDQVIATTQKSSGLLGFLCFLGIAESYTHGEYRESLSASSRASRRVLHDMTSSHHSNMSGMWLDTTPSSSALVRQEFLFPLEEAPFRSCHASTIVEAEPGMFLAAYFGGRYEGASDVKIWIQTYKDGIWSFPSAVDEEDGTPMWNPVLFKMPNNDTLIFYKIGPEVQKWSGFMKRSKDGGRTWSSREQLPPGILGPSKNKPLMLENGQLICGSSVESYQSWGAWAEVTNDSGETWVKHGPIYSRENMAMGVIQPVAYKTNNSSLRFLLRSNGGNVCLAESFDGGWTWSSVRPIDLPNPNSGIDGVKLHDGRLILVYNTISRAVLKVGVSKDDGDTWHEVLTLEESELGKDEYSYPAVIQASDNLLHVTYTYKRTQIKHVVLNTDFLH</sequence>
<dbReference type="OrthoDB" id="504663at2759"/>
<organism evidence="2 3">
    <name type="scientific">Adiantum capillus-veneris</name>
    <name type="common">Maidenhair fern</name>
    <dbReference type="NCBI Taxonomy" id="13818"/>
    <lineage>
        <taxon>Eukaryota</taxon>
        <taxon>Viridiplantae</taxon>
        <taxon>Streptophyta</taxon>
        <taxon>Embryophyta</taxon>
        <taxon>Tracheophyta</taxon>
        <taxon>Polypodiopsida</taxon>
        <taxon>Polypodiidae</taxon>
        <taxon>Polypodiales</taxon>
        <taxon>Pteridineae</taxon>
        <taxon>Pteridaceae</taxon>
        <taxon>Vittarioideae</taxon>
        <taxon>Adiantum</taxon>
    </lineage>
</organism>
<evidence type="ECO:0000259" key="1">
    <source>
        <dbReference type="Pfam" id="PF13088"/>
    </source>
</evidence>
<dbReference type="Gene3D" id="2.120.10.10">
    <property type="match status" value="1"/>
</dbReference>
<evidence type="ECO:0000313" key="2">
    <source>
        <dbReference type="EMBL" id="KAI5067061.1"/>
    </source>
</evidence>
<dbReference type="Pfam" id="PF13088">
    <property type="entry name" value="BNR_2"/>
    <property type="match status" value="1"/>
</dbReference>
<dbReference type="PANTHER" id="PTHR43752:SF2">
    <property type="entry name" value="BNR_ASP-BOX REPEAT FAMILY PROTEIN"/>
    <property type="match status" value="1"/>
</dbReference>
<dbReference type="CDD" id="cd15482">
    <property type="entry name" value="Sialidase_non-viral"/>
    <property type="match status" value="1"/>
</dbReference>
<proteinExistence type="predicted"/>
<keyword evidence="3" id="KW-1185">Reference proteome</keyword>
<feature type="domain" description="Sialidase" evidence="1">
    <location>
        <begin position="118"/>
        <end position="384"/>
    </location>
</feature>
<dbReference type="AlphaFoldDB" id="A0A9D4ZBX6"/>
<dbReference type="PANTHER" id="PTHR43752">
    <property type="entry name" value="BNR/ASP-BOX REPEAT FAMILY PROTEIN"/>
    <property type="match status" value="1"/>
</dbReference>
<gene>
    <name evidence="2" type="ORF">GOP47_0017589</name>
</gene>
<protein>
    <recommendedName>
        <fullName evidence="1">Sialidase domain-containing protein</fullName>
    </recommendedName>
</protein>
<accession>A0A9D4ZBX6</accession>